<dbReference type="Proteomes" id="UP001187192">
    <property type="component" value="Unassembled WGS sequence"/>
</dbReference>
<reference evidence="2" key="1">
    <citation type="submission" date="2023-07" db="EMBL/GenBank/DDBJ databases">
        <title>draft genome sequence of fig (Ficus carica).</title>
        <authorList>
            <person name="Takahashi T."/>
            <person name="Nishimura K."/>
        </authorList>
    </citation>
    <scope>NUCLEOTIDE SEQUENCE</scope>
</reference>
<dbReference type="EMBL" id="BTGU01000936">
    <property type="protein sequence ID" value="GMN69789.1"/>
    <property type="molecule type" value="Genomic_DNA"/>
</dbReference>
<comment type="caution">
    <text evidence="2">The sequence shown here is derived from an EMBL/GenBank/DDBJ whole genome shotgun (WGS) entry which is preliminary data.</text>
</comment>
<proteinExistence type="predicted"/>
<feature type="chain" id="PRO_5041740911" evidence="1">
    <location>
        <begin position="24"/>
        <end position="88"/>
    </location>
</feature>
<evidence type="ECO:0000256" key="1">
    <source>
        <dbReference type="SAM" id="SignalP"/>
    </source>
</evidence>
<evidence type="ECO:0000313" key="3">
    <source>
        <dbReference type="Proteomes" id="UP001187192"/>
    </source>
</evidence>
<dbReference type="AlphaFoldDB" id="A0AA88E7Z6"/>
<feature type="signal peptide" evidence="1">
    <location>
        <begin position="1"/>
        <end position="23"/>
    </location>
</feature>
<accession>A0AA88E7Z6</accession>
<gene>
    <name evidence="2" type="ORF">TIFTF001_038832</name>
</gene>
<keyword evidence="1" id="KW-0732">Signal</keyword>
<protein>
    <submittedName>
        <fullName evidence="2">Uncharacterized protein</fullName>
    </submittedName>
</protein>
<evidence type="ECO:0000313" key="2">
    <source>
        <dbReference type="EMBL" id="GMN69789.1"/>
    </source>
</evidence>
<sequence>MSLRVKDGAFMVVLFELLTSSSHVDDFSRDDDLHEQVCEVTIAKIARPTLAFTNKTQVRRLVTGLRAGSGAGTCAGLQRDGVPFPATG</sequence>
<name>A0AA88E7Z6_FICCA</name>
<organism evidence="2 3">
    <name type="scientific">Ficus carica</name>
    <name type="common">Common fig</name>
    <dbReference type="NCBI Taxonomy" id="3494"/>
    <lineage>
        <taxon>Eukaryota</taxon>
        <taxon>Viridiplantae</taxon>
        <taxon>Streptophyta</taxon>
        <taxon>Embryophyta</taxon>
        <taxon>Tracheophyta</taxon>
        <taxon>Spermatophyta</taxon>
        <taxon>Magnoliopsida</taxon>
        <taxon>eudicotyledons</taxon>
        <taxon>Gunneridae</taxon>
        <taxon>Pentapetalae</taxon>
        <taxon>rosids</taxon>
        <taxon>fabids</taxon>
        <taxon>Rosales</taxon>
        <taxon>Moraceae</taxon>
        <taxon>Ficeae</taxon>
        <taxon>Ficus</taxon>
    </lineage>
</organism>
<keyword evidence="3" id="KW-1185">Reference proteome</keyword>